<dbReference type="KEGG" id="rmar:GBA65_07955"/>
<protein>
    <submittedName>
        <fullName evidence="3">Uncharacterized protein</fullName>
    </submittedName>
</protein>
<feature type="transmembrane region" description="Helical" evidence="2">
    <location>
        <begin position="108"/>
        <end position="132"/>
    </location>
</feature>
<evidence type="ECO:0000256" key="2">
    <source>
        <dbReference type="SAM" id="Phobius"/>
    </source>
</evidence>
<evidence type="ECO:0000313" key="4">
    <source>
        <dbReference type="Proteomes" id="UP000502706"/>
    </source>
</evidence>
<proteinExistence type="predicted"/>
<evidence type="ECO:0000313" key="3">
    <source>
        <dbReference type="EMBL" id="QIN78464.1"/>
    </source>
</evidence>
<dbReference type="RefSeq" id="WP_166396142.1">
    <property type="nucleotide sequence ID" value="NZ_CP045121.1"/>
</dbReference>
<feature type="region of interest" description="Disordered" evidence="1">
    <location>
        <begin position="310"/>
        <end position="339"/>
    </location>
</feature>
<accession>A0A6G8PW80</accession>
<dbReference type="Proteomes" id="UP000502706">
    <property type="component" value="Chromosome"/>
</dbReference>
<reference evidence="3 4" key="1">
    <citation type="submission" date="2019-10" db="EMBL/GenBank/DDBJ databases">
        <title>Rubrobacter sp nov SCSIO 52915 isolated from a deep-sea sediment in the South China Sea.</title>
        <authorList>
            <person name="Chen R.W."/>
        </authorList>
    </citation>
    <scope>NUCLEOTIDE SEQUENCE [LARGE SCALE GENOMIC DNA]</scope>
    <source>
        <strain evidence="3 4">SCSIO 52915</strain>
    </source>
</reference>
<feature type="transmembrane region" description="Helical" evidence="2">
    <location>
        <begin position="39"/>
        <end position="57"/>
    </location>
</feature>
<gene>
    <name evidence="3" type="ORF">GBA65_07955</name>
</gene>
<evidence type="ECO:0000256" key="1">
    <source>
        <dbReference type="SAM" id="MobiDB-lite"/>
    </source>
</evidence>
<keyword evidence="2" id="KW-1133">Transmembrane helix</keyword>
<keyword evidence="4" id="KW-1185">Reference proteome</keyword>
<feature type="compositionally biased region" description="Polar residues" evidence="1">
    <location>
        <begin position="310"/>
        <end position="319"/>
    </location>
</feature>
<feature type="transmembrane region" description="Helical" evidence="2">
    <location>
        <begin position="77"/>
        <end position="96"/>
    </location>
</feature>
<feature type="transmembrane region" description="Helical" evidence="2">
    <location>
        <begin position="180"/>
        <end position="207"/>
    </location>
</feature>
<name>A0A6G8PW80_9ACTN</name>
<organism evidence="3 4">
    <name type="scientific">Rubrobacter marinus</name>
    <dbReference type="NCBI Taxonomy" id="2653852"/>
    <lineage>
        <taxon>Bacteria</taxon>
        <taxon>Bacillati</taxon>
        <taxon>Actinomycetota</taxon>
        <taxon>Rubrobacteria</taxon>
        <taxon>Rubrobacterales</taxon>
        <taxon>Rubrobacteraceae</taxon>
        <taxon>Rubrobacter</taxon>
    </lineage>
</organism>
<keyword evidence="2" id="KW-0472">Membrane</keyword>
<dbReference type="EMBL" id="CP045121">
    <property type="protein sequence ID" value="QIN78464.1"/>
    <property type="molecule type" value="Genomic_DNA"/>
</dbReference>
<dbReference type="AlphaFoldDB" id="A0A6G8PW80"/>
<feature type="transmembrane region" description="Helical" evidence="2">
    <location>
        <begin position="153"/>
        <end position="174"/>
    </location>
</feature>
<sequence>MWFGAVMAVSAALAFGAVFLVSWVNLPWGESRLEMATRLLREVPAVSIVGYGCLVQVRRYRGVRNRRAVRGWFEQSLLLLSGALLLAGLLSVLFPYPILNLLEPLPPMALLIDAIWMVPLGGFSALSAFVFFEAIGQELPSFRQRIQNFSAGLGMCCISVIVWDAFLATCIRVLGRQDWVIWNAWIVAEAQVALVGVAAMSFAVAVVSFRARDRCADATGRFLRFVEVVDEMSGVVENSPISKMKLSTQYASLLEAGGEEMLNLPAADMRKMDDAFRISVLWASRRQRQTAARLLHLARVYDEDLAQIREQNSNEPSHSGQRERNEGLDDITGGTSPLGSGPSAMSAVLELALQLLEETEDRISGRGLRDAPYWAQLCGMALADGAVLGPHQKEGILTGAAVDEKVRDAYMLAKWKVSMVRLGSGSADSTDGWWRWQT</sequence>
<keyword evidence="2" id="KW-0812">Transmembrane</keyword>